<organism evidence="1 2">
    <name type="scientific">Candidatus Sysuiplasma superficiale</name>
    <dbReference type="NCBI Taxonomy" id="2823368"/>
    <lineage>
        <taxon>Archaea</taxon>
        <taxon>Methanobacteriati</taxon>
        <taxon>Thermoplasmatota</taxon>
        <taxon>Thermoplasmata</taxon>
        <taxon>Candidatus Sysuiplasmatales</taxon>
        <taxon>Candidatus Sysuiplasmataceae</taxon>
        <taxon>Candidatus Sysuiplasma</taxon>
    </lineage>
</organism>
<evidence type="ECO:0000313" key="2">
    <source>
        <dbReference type="Proteomes" id="UP000750197"/>
    </source>
</evidence>
<name>A0A8J7YQT9_9ARCH</name>
<proteinExistence type="predicted"/>
<comment type="caution">
    <text evidence="1">The sequence shown here is derived from an EMBL/GenBank/DDBJ whole genome shotgun (WGS) entry which is preliminary data.</text>
</comment>
<gene>
    <name evidence="1" type="ORF">KIY12_08825</name>
</gene>
<accession>A0A8J7YQT9</accession>
<reference evidence="1" key="1">
    <citation type="submission" date="2021-05" db="EMBL/GenBank/DDBJ databases">
        <title>Genomic insights into ecological role and evolution of a novel Thermoplasmata order Candidatus Sysuiplasmatales.</title>
        <authorList>
            <person name="Yuan Y."/>
        </authorList>
    </citation>
    <scope>NUCLEOTIDE SEQUENCE</scope>
    <source>
        <strain evidence="1">TUT19-bin139</strain>
    </source>
</reference>
<sequence length="137" mass="14928">MPKSTAVAETTNETVPANWRAKLAELGYTLHEAEEFGGGVPRLDKNSLVGVPFVIVDIKRLESDKFGREYFFCHVVTEDGREGYFTDGGVGIPETLNQFIDKTGQLGGLVCRNGLSRSSYDADSESGRPAGVTYYIA</sequence>
<protein>
    <submittedName>
        <fullName evidence="1">Uncharacterized protein</fullName>
    </submittedName>
</protein>
<dbReference type="AlphaFoldDB" id="A0A8J7YQT9"/>
<dbReference type="EMBL" id="JAHEAC010000105">
    <property type="protein sequence ID" value="MBX8644805.1"/>
    <property type="molecule type" value="Genomic_DNA"/>
</dbReference>
<evidence type="ECO:0000313" key="1">
    <source>
        <dbReference type="EMBL" id="MBX8644805.1"/>
    </source>
</evidence>
<dbReference type="Proteomes" id="UP000750197">
    <property type="component" value="Unassembled WGS sequence"/>
</dbReference>